<name>A0A5B7D2J9_PORTR</name>
<gene>
    <name evidence="2" type="ORF">E2C01_006716</name>
</gene>
<accession>A0A5B7D2J9</accession>
<dbReference type="AlphaFoldDB" id="A0A5B7D2J9"/>
<protein>
    <submittedName>
        <fullName evidence="2">Uncharacterized protein</fullName>
    </submittedName>
</protein>
<evidence type="ECO:0000313" key="2">
    <source>
        <dbReference type="EMBL" id="MPC13963.1"/>
    </source>
</evidence>
<evidence type="ECO:0000256" key="1">
    <source>
        <dbReference type="SAM" id="MobiDB-lite"/>
    </source>
</evidence>
<keyword evidence="3" id="KW-1185">Reference proteome</keyword>
<dbReference type="Proteomes" id="UP000324222">
    <property type="component" value="Unassembled WGS sequence"/>
</dbReference>
<feature type="region of interest" description="Disordered" evidence="1">
    <location>
        <begin position="17"/>
        <end position="63"/>
    </location>
</feature>
<sequence length="63" mass="7441">MFTYNFSHLQWVEENKYEPHRRKHSPLPLSSSFSLPRGKHTGTYLSTGRGDEKHPPDRCQSRK</sequence>
<feature type="compositionally biased region" description="Low complexity" evidence="1">
    <location>
        <begin position="26"/>
        <end position="36"/>
    </location>
</feature>
<proteinExistence type="predicted"/>
<feature type="compositionally biased region" description="Basic and acidic residues" evidence="1">
    <location>
        <begin position="49"/>
        <end position="63"/>
    </location>
</feature>
<organism evidence="2 3">
    <name type="scientific">Portunus trituberculatus</name>
    <name type="common">Swimming crab</name>
    <name type="synonym">Neptunus trituberculatus</name>
    <dbReference type="NCBI Taxonomy" id="210409"/>
    <lineage>
        <taxon>Eukaryota</taxon>
        <taxon>Metazoa</taxon>
        <taxon>Ecdysozoa</taxon>
        <taxon>Arthropoda</taxon>
        <taxon>Crustacea</taxon>
        <taxon>Multicrustacea</taxon>
        <taxon>Malacostraca</taxon>
        <taxon>Eumalacostraca</taxon>
        <taxon>Eucarida</taxon>
        <taxon>Decapoda</taxon>
        <taxon>Pleocyemata</taxon>
        <taxon>Brachyura</taxon>
        <taxon>Eubrachyura</taxon>
        <taxon>Portunoidea</taxon>
        <taxon>Portunidae</taxon>
        <taxon>Portuninae</taxon>
        <taxon>Portunus</taxon>
    </lineage>
</organism>
<evidence type="ECO:0000313" key="3">
    <source>
        <dbReference type="Proteomes" id="UP000324222"/>
    </source>
</evidence>
<comment type="caution">
    <text evidence="2">The sequence shown here is derived from an EMBL/GenBank/DDBJ whole genome shotgun (WGS) entry which is preliminary data.</text>
</comment>
<reference evidence="2 3" key="1">
    <citation type="submission" date="2019-05" db="EMBL/GenBank/DDBJ databases">
        <title>Another draft genome of Portunus trituberculatus and its Hox gene families provides insights of decapod evolution.</title>
        <authorList>
            <person name="Jeong J.-H."/>
            <person name="Song I."/>
            <person name="Kim S."/>
            <person name="Choi T."/>
            <person name="Kim D."/>
            <person name="Ryu S."/>
            <person name="Kim W."/>
        </authorList>
    </citation>
    <scope>NUCLEOTIDE SEQUENCE [LARGE SCALE GENOMIC DNA]</scope>
    <source>
        <tissue evidence="2">Muscle</tissue>
    </source>
</reference>
<dbReference type="EMBL" id="VSRR010000319">
    <property type="protein sequence ID" value="MPC13963.1"/>
    <property type="molecule type" value="Genomic_DNA"/>
</dbReference>